<gene>
    <name evidence="1" type="ORF">G2W53_025846</name>
    <name evidence="2" type="ORF">G2W53_025850</name>
</gene>
<accession>A0A834TFQ9</accession>
<dbReference type="AlphaFoldDB" id="A0A834TFQ9"/>
<dbReference type="Proteomes" id="UP000634136">
    <property type="component" value="Unassembled WGS sequence"/>
</dbReference>
<evidence type="ECO:0000313" key="2">
    <source>
        <dbReference type="EMBL" id="KAF7820395.1"/>
    </source>
</evidence>
<comment type="caution">
    <text evidence="1">The sequence shown here is derived from an EMBL/GenBank/DDBJ whole genome shotgun (WGS) entry which is preliminary data.</text>
</comment>
<organism evidence="1 3">
    <name type="scientific">Senna tora</name>
    <dbReference type="NCBI Taxonomy" id="362788"/>
    <lineage>
        <taxon>Eukaryota</taxon>
        <taxon>Viridiplantae</taxon>
        <taxon>Streptophyta</taxon>
        <taxon>Embryophyta</taxon>
        <taxon>Tracheophyta</taxon>
        <taxon>Spermatophyta</taxon>
        <taxon>Magnoliopsida</taxon>
        <taxon>eudicotyledons</taxon>
        <taxon>Gunneridae</taxon>
        <taxon>Pentapetalae</taxon>
        <taxon>rosids</taxon>
        <taxon>fabids</taxon>
        <taxon>Fabales</taxon>
        <taxon>Fabaceae</taxon>
        <taxon>Caesalpinioideae</taxon>
        <taxon>Cassia clade</taxon>
        <taxon>Senna</taxon>
    </lineage>
</organism>
<protein>
    <submittedName>
        <fullName evidence="1">ABC transporter G family member 15-like</fullName>
    </submittedName>
</protein>
<evidence type="ECO:0000313" key="1">
    <source>
        <dbReference type="EMBL" id="KAF7820391.1"/>
    </source>
</evidence>
<dbReference type="OrthoDB" id="1714084at2759"/>
<name>A0A834TFQ9_9FABA</name>
<proteinExistence type="predicted"/>
<dbReference type="EMBL" id="JAAIUW010000008">
    <property type="protein sequence ID" value="KAF7820391.1"/>
    <property type="molecule type" value="Genomic_DNA"/>
</dbReference>
<sequence>MVRLEFDALLLGDSRVKGKHILKLVFGVPLNHGKWWDLTALITLLLIHRMLLFFVLRFKNNPIHPCFGFMPRETHQELSKEKEKRVGFELDRSLEYLAIDINTELKNGIYLILKCIIMELSKKEKEAGIIPDPDADTYMKDKVSEKFQELEASHLSLWDMFWL</sequence>
<keyword evidence="3" id="KW-1185">Reference proteome</keyword>
<evidence type="ECO:0000313" key="3">
    <source>
        <dbReference type="Proteomes" id="UP000634136"/>
    </source>
</evidence>
<dbReference type="EMBL" id="JAAIUW010000008">
    <property type="protein sequence ID" value="KAF7820395.1"/>
    <property type="molecule type" value="Genomic_DNA"/>
</dbReference>
<reference evidence="1" key="1">
    <citation type="submission" date="2020-09" db="EMBL/GenBank/DDBJ databases">
        <title>Genome-Enabled Discovery of Anthraquinone Biosynthesis in Senna tora.</title>
        <authorList>
            <person name="Kang S.-H."/>
            <person name="Pandey R.P."/>
            <person name="Lee C.-M."/>
            <person name="Sim J.-S."/>
            <person name="Jeong J.-T."/>
            <person name="Choi B.-S."/>
            <person name="Jung M."/>
            <person name="Ginzburg D."/>
            <person name="Zhao K."/>
            <person name="Won S.Y."/>
            <person name="Oh T.-J."/>
            <person name="Yu Y."/>
            <person name="Kim N.-H."/>
            <person name="Lee O.R."/>
            <person name="Lee T.-H."/>
            <person name="Bashyal P."/>
            <person name="Kim T.-S."/>
            <person name="Lee W.-H."/>
            <person name="Kawkins C."/>
            <person name="Kim C.-K."/>
            <person name="Kim J.S."/>
            <person name="Ahn B.O."/>
            <person name="Rhee S.Y."/>
            <person name="Sohng J.K."/>
        </authorList>
    </citation>
    <scope>NUCLEOTIDE SEQUENCE</scope>
    <source>
        <tissue evidence="1">Leaf</tissue>
    </source>
</reference>